<dbReference type="PANTHER" id="PTHR38839">
    <property type="entry name" value="TRANSCRIPTIONAL REGULATOR WHID-RELATED"/>
    <property type="match status" value="1"/>
</dbReference>
<dbReference type="AlphaFoldDB" id="A0A6S4GQV6"/>
<keyword evidence="13" id="KW-1185">Reference proteome</keyword>
<organism evidence="12 13">
    <name type="scientific">Candidatus Nanosynbacter lyticus</name>
    <dbReference type="NCBI Taxonomy" id="2093824"/>
    <lineage>
        <taxon>Bacteria</taxon>
        <taxon>Candidatus Saccharimonadota</taxon>
        <taxon>Candidatus Saccharimonadia</taxon>
        <taxon>Candidatus Nanosynbacterales</taxon>
        <taxon>Candidatus Nanosynbacteraceae</taxon>
        <taxon>Candidatus Nanosynbacter</taxon>
    </lineage>
</organism>
<dbReference type="PROSITE" id="PS51674">
    <property type="entry name" value="4FE4S_WBL"/>
    <property type="match status" value="1"/>
</dbReference>
<keyword evidence="8" id="KW-0238">DNA-binding</keyword>
<dbReference type="EMBL" id="CP007496">
    <property type="protein sequence ID" value="AJA06430.1"/>
    <property type="molecule type" value="Genomic_DNA"/>
</dbReference>
<dbReference type="RefSeq" id="WP_052198810.1">
    <property type="nucleotide sequence ID" value="NZ_CP007496.1"/>
</dbReference>
<proteinExistence type="inferred from homology"/>
<evidence type="ECO:0000313" key="13">
    <source>
        <dbReference type="Proteomes" id="UP000030902"/>
    </source>
</evidence>
<sequence length="108" mass="11916">MSKLNNKGLLDGAECARLAPEEADRLFFQINSSIPNQDLRGIRKTEAAEAAIAMCRKCPVLKQCLEYALQHPESTEYGVWGGTTAPQRRRILRSGKKAIKKAIESAGE</sequence>
<evidence type="ECO:0000259" key="11">
    <source>
        <dbReference type="PROSITE" id="PS51674"/>
    </source>
</evidence>
<evidence type="ECO:0000256" key="6">
    <source>
        <dbReference type="ARBA" id="ARBA00023014"/>
    </source>
</evidence>
<evidence type="ECO:0000256" key="1">
    <source>
        <dbReference type="ARBA" id="ARBA00001966"/>
    </source>
</evidence>
<evidence type="ECO:0000256" key="5">
    <source>
        <dbReference type="ARBA" id="ARBA00023004"/>
    </source>
</evidence>
<keyword evidence="3" id="KW-0004">4Fe-4S</keyword>
<protein>
    <submittedName>
        <fullName evidence="12">Regulatory protein</fullName>
    </submittedName>
</protein>
<dbReference type="GO" id="GO:0003677">
    <property type="term" value="F:DNA binding"/>
    <property type="evidence" value="ECO:0007669"/>
    <property type="project" value="UniProtKB-KW"/>
</dbReference>
<comment type="cofactor">
    <cofactor evidence="1">
        <name>[4Fe-4S] cluster</name>
        <dbReference type="ChEBI" id="CHEBI:49883"/>
    </cofactor>
</comment>
<evidence type="ECO:0000256" key="9">
    <source>
        <dbReference type="ARBA" id="ARBA00023157"/>
    </source>
</evidence>
<name>A0A6S4GQV6_9BACT</name>
<accession>A0A6S4GQV6</accession>
<dbReference type="GO" id="GO:0045454">
    <property type="term" value="P:cell redox homeostasis"/>
    <property type="evidence" value="ECO:0007669"/>
    <property type="project" value="TreeGrafter"/>
</dbReference>
<feature type="domain" description="4Fe-4S Wbl-type" evidence="11">
    <location>
        <begin position="14"/>
        <end position="90"/>
    </location>
</feature>
<dbReference type="InterPro" id="IPR034768">
    <property type="entry name" value="4FE4S_WBL"/>
</dbReference>
<dbReference type="GO" id="GO:0047134">
    <property type="term" value="F:protein-disulfide reductase [NAD(P)H] activity"/>
    <property type="evidence" value="ECO:0007669"/>
    <property type="project" value="TreeGrafter"/>
</dbReference>
<evidence type="ECO:0000256" key="2">
    <source>
        <dbReference type="ARBA" id="ARBA00006597"/>
    </source>
</evidence>
<dbReference type="InterPro" id="IPR003482">
    <property type="entry name" value="Whib"/>
</dbReference>
<keyword evidence="5" id="KW-0408">Iron</keyword>
<evidence type="ECO:0000256" key="4">
    <source>
        <dbReference type="ARBA" id="ARBA00022723"/>
    </source>
</evidence>
<dbReference type="Proteomes" id="UP000030902">
    <property type="component" value="Chromosome"/>
</dbReference>
<dbReference type="GO" id="GO:0045892">
    <property type="term" value="P:negative regulation of DNA-templated transcription"/>
    <property type="evidence" value="ECO:0007669"/>
    <property type="project" value="TreeGrafter"/>
</dbReference>
<evidence type="ECO:0000313" key="12">
    <source>
        <dbReference type="EMBL" id="AJA06430.1"/>
    </source>
</evidence>
<keyword evidence="7" id="KW-0805">Transcription regulation</keyword>
<keyword evidence="9" id="KW-1015">Disulfide bond</keyword>
<keyword evidence="10" id="KW-0804">Transcription</keyword>
<evidence type="ECO:0000256" key="3">
    <source>
        <dbReference type="ARBA" id="ARBA00022485"/>
    </source>
</evidence>
<evidence type="ECO:0000256" key="7">
    <source>
        <dbReference type="ARBA" id="ARBA00023015"/>
    </source>
</evidence>
<comment type="similarity">
    <text evidence="2">Belongs to the WhiB family.</text>
</comment>
<evidence type="ECO:0000256" key="10">
    <source>
        <dbReference type="ARBA" id="ARBA00023163"/>
    </source>
</evidence>
<keyword evidence="6" id="KW-0411">Iron-sulfur</keyword>
<evidence type="ECO:0000256" key="8">
    <source>
        <dbReference type="ARBA" id="ARBA00023125"/>
    </source>
</evidence>
<dbReference type="GO" id="GO:0046872">
    <property type="term" value="F:metal ion binding"/>
    <property type="evidence" value="ECO:0007669"/>
    <property type="project" value="UniProtKB-KW"/>
</dbReference>
<reference evidence="12 13" key="1">
    <citation type="journal article" date="2015" name="Proc. Natl. Acad. Sci. U.S.A.">
        <title>Cultivation of a human-associated TM7 phylotype reveals a reduced genome and epibiotic parasitic lifestyle.</title>
        <authorList>
            <person name="He X."/>
            <person name="McLean J.S."/>
            <person name="Edlund A."/>
            <person name="Yooseph S."/>
            <person name="Hall A.P."/>
            <person name="Liu S.Y."/>
            <person name="Dorrestein P.C."/>
            <person name="Esquenazi E."/>
            <person name="Hunter R.C."/>
            <person name="Cheng G."/>
            <person name="Nelson K.E."/>
            <person name="Lux R."/>
            <person name="Shi W."/>
        </authorList>
    </citation>
    <scope>NUCLEOTIDE SEQUENCE [LARGE SCALE GENOMIC DNA]</scope>
    <source>
        <strain evidence="12 13">TM7x</strain>
    </source>
</reference>
<keyword evidence="4" id="KW-0479">Metal-binding</keyword>
<dbReference type="Pfam" id="PF02467">
    <property type="entry name" value="Whib"/>
    <property type="match status" value="1"/>
</dbReference>
<dbReference type="GO" id="GO:0051539">
    <property type="term" value="F:4 iron, 4 sulfur cluster binding"/>
    <property type="evidence" value="ECO:0007669"/>
    <property type="project" value="UniProtKB-KW"/>
</dbReference>
<dbReference type="KEGG" id="sox:TM7x_01625"/>
<gene>
    <name evidence="12" type="ORF">TM7x_01625</name>
</gene>